<sequence>MIKYGRPIPVIFAIFLPILLYLIYAISNSAPLFYADDFQLLNTVLWVQEVDGFWEKLAILMNQHNEHRILLPRLLTLLDYKIEGSINWKTLILIGNLIWIGNLWFFWKGFSHFKWPVWMFIAIPFIFLQPQYIDNVTWSISILQQSVIIFWFSLLTYLCSRNRYNWAILVAVIATFTHGNGIFSFIIGITLALLDRKKRTALIWVVVWLIVGVIYFWHFVKGQNADFGKSFSDPVRLISSFFAFFGSLTRIRTSNANAAVLLGTGMALILAIYLIPKLNALRLKPMSILNGFDKMLLGNILFLGITGALVSVSRSWAGIETVLAPRYQHYAPYVLCWVYIVVLSFLNIRSRKVVAGLFIVFAVLFNALSYFTYNTDIQYRKNWRVADESNWINHVVMLDYVGSLNRNIKETYQEVVAAGICKMNDNFRGVAQSDSLKQVAYDLNFSQETIRNEDASGAYQYQSQIIENNNLRGNTFIYLKSGNGIGYWLPTRRQHSGILEFLKTGKLSKPGFRADFLQENFPAGVYKIGLYNNNKFSWATQTLSL</sequence>
<evidence type="ECO:0000313" key="3">
    <source>
        <dbReference type="Proteomes" id="UP000634134"/>
    </source>
</evidence>
<keyword evidence="1" id="KW-1133">Transmembrane helix</keyword>
<feature type="transmembrane region" description="Helical" evidence="1">
    <location>
        <begin position="86"/>
        <end position="106"/>
    </location>
</feature>
<feature type="transmembrane region" description="Helical" evidence="1">
    <location>
        <begin position="257"/>
        <end position="275"/>
    </location>
</feature>
<reference evidence="3" key="1">
    <citation type="submission" date="2023-07" db="EMBL/GenBank/DDBJ databases">
        <title>Dyadobacter sp. nov 'subterranea' isolated from contaminted grondwater.</title>
        <authorList>
            <person name="Szabo I."/>
            <person name="Al-Omari J."/>
            <person name="Szerdahelyi S.G."/>
            <person name="Rado J."/>
        </authorList>
    </citation>
    <scope>NUCLEOTIDE SEQUENCE [LARGE SCALE GENOMIC DNA]</scope>
    <source>
        <strain evidence="3">UP-52</strain>
    </source>
</reference>
<feature type="transmembrane region" description="Helical" evidence="1">
    <location>
        <begin position="296"/>
        <end position="317"/>
    </location>
</feature>
<dbReference type="Proteomes" id="UP000634134">
    <property type="component" value="Unassembled WGS sequence"/>
</dbReference>
<proteinExistence type="predicted"/>
<gene>
    <name evidence="2" type="ORF">IEE83_04275</name>
</gene>
<feature type="transmembrane region" description="Helical" evidence="1">
    <location>
        <begin position="113"/>
        <end position="132"/>
    </location>
</feature>
<name>A0ABR9W9M6_9BACT</name>
<dbReference type="RefSeq" id="WP_194119383.1">
    <property type="nucleotide sequence ID" value="NZ_JACYGY010000001.1"/>
</dbReference>
<accession>A0ABR9W9M6</accession>
<keyword evidence="1" id="KW-0472">Membrane</keyword>
<protein>
    <submittedName>
        <fullName evidence="2">Uncharacterized protein</fullName>
    </submittedName>
</protein>
<evidence type="ECO:0000256" key="1">
    <source>
        <dbReference type="SAM" id="Phobius"/>
    </source>
</evidence>
<evidence type="ECO:0000313" key="2">
    <source>
        <dbReference type="EMBL" id="MBE9461091.1"/>
    </source>
</evidence>
<organism evidence="2 3">
    <name type="scientific">Dyadobacter subterraneus</name>
    <dbReference type="NCBI Taxonomy" id="2773304"/>
    <lineage>
        <taxon>Bacteria</taxon>
        <taxon>Pseudomonadati</taxon>
        <taxon>Bacteroidota</taxon>
        <taxon>Cytophagia</taxon>
        <taxon>Cytophagales</taxon>
        <taxon>Spirosomataceae</taxon>
        <taxon>Dyadobacter</taxon>
    </lineage>
</organism>
<keyword evidence="3" id="KW-1185">Reference proteome</keyword>
<comment type="caution">
    <text evidence="2">The sequence shown here is derived from an EMBL/GenBank/DDBJ whole genome shotgun (WGS) entry which is preliminary data.</text>
</comment>
<feature type="transmembrane region" description="Helical" evidence="1">
    <location>
        <begin position="329"/>
        <end position="346"/>
    </location>
</feature>
<feature type="transmembrane region" description="Helical" evidence="1">
    <location>
        <begin position="138"/>
        <end position="159"/>
    </location>
</feature>
<feature type="transmembrane region" description="Helical" evidence="1">
    <location>
        <begin position="353"/>
        <end position="373"/>
    </location>
</feature>
<feature type="transmembrane region" description="Helical" evidence="1">
    <location>
        <begin position="166"/>
        <end position="194"/>
    </location>
</feature>
<keyword evidence="1" id="KW-0812">Transmembrane</keyword>
<feature type="transmembrane region" description="Helical" evidence="1">
    <location>
        <begin position="200"/>
        <end position="219"/>
    </location>
</feature>
<feature type="transmembrane region" description="Helical" evidence="1">
    <location>
        <begin position="7"/>
        <end position="26"/>
    </location>
</feature>
<dbReference type="EMBL" id="JACYGY010000001">
    <property type="protein sequence ID" value="MBE9461091.1"/>
    <property type="molecule type" value="Genomic_DNA"/>
</dbReference>